<evidence type="ECO:0000313" key="5">
    <source>
        <dbReference type="EMBL" id="KAF1829725.1"/>
    </source>
</evidence>
<dbReference type="GO" id="GO:0006412">
    <property type="term" value="P:translation"/>
    <property type="evidence" value="ECO:0007669"/>
    <property type="project" value="InterPro"/>
</dbReference>
<dbReference type="InterPro" id="IPR012340">
    <property type="entry name" value="NA-bd_OB-fold"/>
</dbReference>
<organism evidence="5 6">
    <name type="scientific">Decorospora gaudefroyi</name>
    <dbReference type="NCBI Taxonomy" id="184978"/>
    <lineage>
        <taxon>Eukaryota</taxon>
        <taxon>Fungi</taxon>
        <taxon>Dikarya</taxon>
        <taxon>Ascomycota</taxon>
        <taxon>Pezizomycotina</taxon>
        <taxon>Dothideomycetes</taxon>
        <taxon>Pleosporomycetidae</taxon>
        <taxon>Pleosporales</taxon>
        <taxon>Pleosporineae</taxon>
        <taxon>Pleosporaceae</taxon>
        <taxon>Decorospora</taxon>
    </lineage>
</organism>
<dbReference type="EMBL" id="ML975427">
    <property type="protein sequence ID" value="KAF1829725.1"/>
    <property type="molecule type" value="Genomic_DNA"/>
</dbReference>
<dbReference type="InterPro" id="IPR000266">
    <property type="entry name" value="Ribosomal_uS17"/>
</dbReference>
<sequence length="212" mass="23442">MATIANAAKSIVTPCITSQKVGVVVSAGRMSRAVKVRVADQEWNKKFRKHFPSPVTYLVSDPNNSLVEGDVVRITSGHRTSTAIHHVVTAIVAPFGEPVEKRPPVLSESQLEEERVRERLLKDVRSAEKGRQVSVQRLAKARKLGLKIPTLEEAMEAMRMHTDAEKARLQAHRGQAGQMKTAHQTRVQQGKKTKAEVKAETKVKSARKQTAS</sequence>
<accession>A0A6A5JXW0</accession>
<evidence type="ECO:0000256" key="2">
    <source>
        <dbReference type="ARBA" id="ARBA00022980"/>
    </source>
</evidence>
<dbReference type="Gene3D" id="2.40.50.140">
    <property type="entry name" value="Nucleic acid-binding proteins"/>
    <property type="match status" value="1"/>
</dbReference>
<keyword evidence="3" id="KW-0687">Ribonucleoprotein</keyword>
<dbReference type="GO" id="GO:0005840">
    <property type="term" value="C:ribosome"/>
    <property type="evidence" value="ECO:0007669"/>
    <property type="project" value="UniProtKB-KW"/>
</dbReference>
<protein>
    <submittedName>
        <fullName evidence="5">Nucleic acid-binding protein</fullName>
    </submittedName>
</protein>
<dbReference type="Pfam" id="PF00366">
    <property type="entry name" value="Ribosomal_S17"/>
    <property type="match status" value="1"/>
</dbReference>
<dbReference type="OrthoDB" id="274752at2759"/>
<feature type="region of interest" description="Disordered" evidence="4">
    <location>
        <begin position="168"/>
        <end position="212"/>
    </location>
</feature>
<feature type="compositionally biased region" description="Basic and acidic residues" evidence="4">
    <location>
        <begin position="193"/>
        <end position="203"/>
    </location>
</feature>
<evidence type="ECO:0000256" key="4">
    <source>
        <dbReference type="SAM" id="MobiDB-lite"/>
    </source>
</evidence>
<evidence type="ECO:0000313" key="6">
    <source>
        <dbReference type="Proteomes" id="UP000800040"/>
    </source>
</evidence>
<keyword evidence="2" id="KW-0689">Ribosomal protein</keyword>
<feature type="compositionally biased region" description="Polar residues" evidence="4">
    <location>
        <begin position="181"/>
        <end position="190"/>
    </location>
</feature>
<dbReference type="AlphaFoldDB" id="A0A6A5JXW0"/>
<dbReference type="Proteomes" id="UP000800040">
    <property type="component" value="Unassembled WGS sequence"/>
</dbReference>
<dbReference type="GO" id="GO:1990904">
    <property type="term" value="C:ribonucleoprotein complex"/>
    <property type="evidence" value="ECO:0007669"/>
    <property type="project" value="UniProtKB-KW"/>
</dbReference>
<dbReference type="GO" id="GO:0003735">
    <property type="term" value="F:structural constituent of ribosome"/>
    <property type="evidence" value="ECO:0007669"/>
    <property type="project" value="InterPro"/>
</dbReference>
<name>A0A6A5JXW0_9PLEO</name>
<comment type="similarity">
    <text evidence="1">Belongs to the universal ribosomal protein uS17 family.</text>
</comment>
<keyword evidence="6" id="KW-1185">Reference proteome</keyword>
<dbReference type="SUPFAM" id="SSF50249">
    <property type="entry name" value="Nucleic acid-binding proteins"/>
    <property type="match status" value="1"/>
</dbReference>
<evidence type="ECO:0000256" key="1">
    <source>
        <dbReference type="ARBA" id="ARBA00010254"/>
    </source>
</evidence>
<reference evidence="5" key="1">
    <citation type="submission" date="2020-01" db="EMBL/GenBank/DDBJ databases">
        <authorList>
            <consortium name="DOE Joint Genome Institute"/>
            <person name="Haridas S."/>
            <person name="Albert R."/>
            <person name="Binder M."/>
            <person name="Bloem J."/>
            <person name="Labutti K."/>
            <person name="Salamov A."/>
            <person name="Andreopoulos B."/>
            <person name="Baker S.E."/>
            <person name="Barry K."/>
            <person name="Bills G."/>
            <person name="Bluhm B.H."/>
            <person name="Cannon C."/>
            <person name="Castanera R."/>
            <person name="Culley D.E."/>
            <person name="Daum C."/>
            <person name="Ezra D."/>
            <person name="Gonzalez J.B."/>
            <person name="Henrissat B."/>
            <person name="Kuo A."/>
            <person name="Liang C."/>
            <person name="Lipzen A."/>
            <person name="Lutzoni F."/>
            <person name="Magnuson J."/>
            <person name="Mondo S."/>
            <person name="Nolan M."/>
            <person name="Ohm R."/>
            <person name="Pangilinan J."/>
            <person name="Park H.-J."/>
            <person name="Ramirez L."/>
            <person name="Alfaro M."/>
            <person name="Sun H."/>
            <person name="Tritt A."/>
            <person name="Yoshinaga Y."/>
            <person name="Zwiers L.-H."/>
            <person name="Turgeon B.G."/>
            <person name="Goodwin S.B."/>
            <person name="Spatafora J.W."/>
            <person name="Crous P.W."/>
            <person name="Grigoriev I.V."/>
        </authorList>
    </citation>
    <scope>NUCLEOTIDE SEQUENCE</scope>
    <source>
        <strain evidence="5">P77</strain>
    </source>
</reference>
<evidence type="ECO:0000256" key="3">
    <source>
        <dbReference type="ARBA" id="ARBA00023274"/>
    </source>
</evidence>
<proteinExistence type="inferred from homology"/>
<gene>
    <name evidence="5" type="ORF">BDW02DRAFT_651129</name>
</gene>